<evidence type="ECO:0000313" key="2">
    <source>
        <dbReference type="Proteomes" id="UP000008021"/>
    </source>
</evidence>
<dbReference type="Gramene" id="OMERI01G35910.1">
    <property type="protein sequence ID" value="OMERI01G35910.1"/>
    <property type="gene ID" value="OMERI01G35910"/>
</dbReference>
<dbReference type="HOGENOM" id="CLU_2227324_0_0_1"/>
<evidence type="ECO:0000313" key="1">
    <source>
        <dbReference type="EnsemblPlants" id="OMERI01G35910.1"/>
    </source>
</evidence>
<name>A0A0E0CAZ5_9ORYZ</name>
<dbReference type="EnsemblPlants" id="OMERI01G35910.1">
    <property type="protein sequence ID" value="OMERI01G35910.1"/>
    <property type="gene ID" value="OMERI01G35910"/>
</dbReference>
<organism evidence="1">
    <name type="scientific">Oryza meridionalis</name>
    <dbReference type="NCBI Taxonomy" id="40149"/>
    <lineage>
        <taxon>Eukaryota</taxon>
        <taxon>Viridiplantae</taxon>
        <taxon>Streptophyta</taxon>
        <taxon>Embryophyta</taxon>
        <taxon>Tracheophyta</taxon>
        <taxon>Spermatophyta</taxon>
        <taxon>Magnoliopsida</taxon>
        <taxon>Liliopsida</taxon>
        <taxon>Poales</taxon>
        <taxon>Poaceae</taxon>
        <taxon>BOP clade</taxon>
        <taxon>Oryzoideae</taxon>
        <taxon>Oryzeae</taxon>
        <taxon>Oryzinae</taxon>
        <taxon>Oryza</taxon>
    </lineage>
</organism>
<accession>A0A0E0CAZ5</accession>
<proteinExistence type="predicted"/>
<dbReference type="AlphaFoldDB" id="A0A0E0CAZ5"/>
<dbReference type="Proteomes" id="UP000008021">
    <property type="component" value="Chromosome 1"/>
</dbReference>
<protein>
    <submittedName>
        <fullName evidence="1">Uncharacterized protein</fullName>
    </submittedName>
</protein>
<reference evidence="1" key="2">
    <citation type="submission" date="2018-05" db="EMBL/GenBank/DDBJ databases">
        <title>OmerRS3 (Oryza meridionalis Reference Sequence Version 3).</title>
        <authorList>
            <person name="Zhang J."/>
            <person name="Kudrna D."/>
            <person name="Lee S."/>
            <person name="Talag J."/>
            <person name="Welchert J."/>
            <person name="Wing R.A."/>
        </authorList>
    </citation>
    <scope>NUCLEOTIDE SEQUENCE [LARGE SCALE GENOMIC DNA]</scope>
    <source>
        <strain evidence="1">cv. OR44</strain>
    </source>
</reference>
<reference evidence="1" key="1">
    <citation type="submission" date="2015-04" db="UniProtKB">
        <authorList>
            <consortium name="EnsemblPlants"/>
        </authorList>
    </citation>
    <scope>IDENTIFICATION</scope>
</reference>
<sequence>MPRLRALVLVRPANACRIAAGALVLLAVHCTAAVNHARRIGNQKTRTPTLPRCPHAYAIHSAVGGLSSVIVDGIPPIRRVWFMLRAAAAAAAASVLRQFNTMPDLCNVQRAYEQIQCYVV</sequence>
<keyword evidence="2" id="KW-1185">Reference proteome</keyword>